<dbReference type="PANTHER" id="PTHR12128">
    <property type="entry name" value="DIHYDRODIPICOLINATE SYNTHASE"/>
    <property type="match status" value="1"/>
</dbReference>
<gene>
    <name evidence="4" type="ORF">M8523_02855</name>
</gene>
<evidence type="ECO:0000256" key="3">
    <source>
        <dbReference type="PIRSR" id="PIRSR001365-1"/>
    </source>
</evidence>
<dbReference type="Gene3D" id="3.20.20.70">
    <property type="entry name" value="Aldolase class I"/>
    <property type="match status" value="1"/>
</dbReference>
<dbReference type="EMBL" id="JAMOIM010000001">
    <property type="protein sequence ID" value="MCW6506957.1"/>
    <property type="molecule type" value="Genomic_DNA"/>
</dbReference>
<dbReference type="Proteomes" id="UP001165667">
    <property type="component" value="Unassembled WGS sequence"/>
</dbReference>
<organism evidence="4 5">
    <name type="scientific">Lichenifustis flavocetrariae</name>
    <dbReference type="NCBI Taxonomy" id="2949735"/>
    <lineage>
        <taxon>Bacteria</taxon>
        <taxon>Pseudomonadati</taxon>
        <taxon>Pseudomonadota</taxon>
        <taxon>Alphaproteobacteria</taxon>
        <taxon>Hyphomicrobiales</taxon>
        <taxon>Lichenihabitantaceae</taxon>
        <taxon>Lichenifustis</taxon>
    </lineage>
</organism>
<dbReference type="AlphaFoldDB" id="A0AA41Z0A4"/>
<sequence>MVTTRSPFDLRKAIEGGLLSFPLTDFDATTEAFDARAYRARLNWLGRYGAAGLFPAGGAGEYFSLADDEYRAVIGETVAWSDGRVPVIAAAGMGTRAAVAHAKAAEQLGADGLLLLPPYMTEASQAGLAEHVATVCDAVGIGVIVYNRGNCRLAPATVAQLAARCANMIGIKDGLGTVEWLLGMRSLVGDRLIFINGMPTAEVYAQAYRAMGAPTYSSAIFNFIPRTAKAYHAAVMTGDQQTCDAIFTRFFMPYLELRNRQPGYAVSIVKAGVDIINRSAGPVRSPLSGLTLEERAMLARLIEAEGPQGADDLPVAGRHEGARA</sequence>
<protein>
    <submittedName>
        <fullName evidence="4">5-dehydro-4-deoxyglucarate dehydratase</fullName>
    </submittedName>
</protein>
<dbReference type="SMART" id="SM01130">
    <property type="entry name" value="DHDPS"/>
    <property type="match status" value="1"/>
</dbReference>
<keyword evidence="5" id="KW-1185">Reference proteome</keyword>
<dbReference type="PANTHER" id="PTHR12128:SF19">
    <property type="entry name" value="5-DEHYDRO-4-DEOXYGLUCARATE DEHYDRATASE 2-RELATED"/>
    <property type="match status" value="1"/>
</dbReference>
<dbReference type="NCBIfam" id="NF002958">
    <property type="entry name" value="PRK03620.1"/>
    <property type="match status" value="1"/>
</dbReference>
<dbReference type="InterPro" id="IPR002220">
    <property type="entry name" value="DapA-like"/>
</dbReference>
<feature type="active site" description="Schiff-base intermediate with substrate" evidence="3">
    <location>
        <position position="172"/>
    </location>
</feature>
<feature type="active site" description="Proton donor/acceptor" evidence="3">
    <location>
        <position position="146"/>
    </location>
</feature>
<dbReference type="GO" id="GO:0008840">
    <property type="term" value="F:4-hydroxy-tetrahydrodipicolinate synthase activity"/>
    <property type="evidence" value="ECO:0007669"/>
    <property type="project" value="TreeGrafter"/>
</dbReference>
<dbReference type="InterPro" id="IPR013785">
    <property type="entry name" value="Aldolase_TIM"/>
</dbReference>
<comment type="similarity">
    <text evidence="2">Belongs to the DapA family.</text>
</comment>
<dbReference type="PRINTS" id="PR00146">
    <property type="entry name" value="DHPICSNTHASE"/>
</dbReference>
<evidence type="ECO:0000256" key="1">
    <source>
        <dbReference type="ARBA" id="ARBA00023239"/>
    </source>
</evidence>
<dbReference type="Pfam" id="PF00701">
    <property type="entry name" value="DHDPS"/>
    <property type="match status" value="1"/>
</dbReference>
<keyword evidence="1 2" id="KW-0456">Lyase</keyword>
<name>A0AA41Z0A4_9HYPH</name>
<comment type="caution">
    <text evidence="4">The sequence shown here is derived from an EMBL/GenBank/DDBJ whole genome shotgun (WGS) entry which is preliminary data.</text>
</comment>
<evidence type="ECO:0000313" key="4">
    <source>
        <dbReference type="EMBL" id="MCW6506957.1"/>
    </source>
</evidence>
<reference evidence="4" key="1">
    <citation type="submission" date="2022-05" db="EMBL/GenBank/DDBJ databases">
        <authorList>
            <person name="Pankratov T."/>
        </authorList>
    </citation>
    <scope>NUCLEOTIDE SEQUENCE</scope>
    <source>
        <strain evidence="4">BP6-180914</strain>
    </source>
</reference>
<proteinExistence type="inferred from homology"/>
<dbReference type="PIRSF" id="PIRSF001365">
    <property type="entry name" value="DHDPS"/>
    <property type="match status" value="1"/>
</dbReference>
<dbReference type="SUPFAM" id="SSF51569">
    <property type="entry name" value="Aldolase"/>
    <property type="match status" value="1"/>
</dbReference>
<accession>A0AA41Z0A4</accession>
<dbReference type="RefSeq" id="WP_282583293.1">
    <property type="nucleotide sequence ID" value="NZ_JAMOIM010000001.1"/>
</dbReference>
<evidence type="ECO:0000313" key="5">
    <source>
        <dbReference type="Proteomes" id="UP001165667"/>
    </source>
</evidence>
<evidence type="ECO:0000256" key="2">
    <source>
        <dbReference type="PIRNR" id="PIRNR001365"/>
    </source>
</evidence>